<proteinExistence type="predicted"/>
<comment type="caution">
    <text evidence="3">The sequence shown here is derived from an EMBL/GenBank/DDBJ whole genome shotgun (WGS) entry which is preliminary data.</text>
</comment>
<feature type="transmembrane region" description="Helical" evidence="1">
    <location>
        <begin position="276"/>
        <end position="296"/>
    </location>
</feature>
<keyword evidence="1" id="KW-1133">Transmembrane helix</keyword>
<evidence type="ECO:0000256" key="1">
    <source>
        <dbReference type="SAM" id="Phobius"/>
    </source>
</evidence>
<feature type="transmembrane region" description="Helical" evidence="1">
    <location>
        <begin position="410"/>
        <end position="431"/>
    </location>
</feature>
<dbReference type="OrthoDB" id="3752109at2"/>
<protein>
    <recommendedName>
        <fullName evidence="5">YfhO family protein</fullName>
    </recommendedName>
</protein>
<feature type="transmembrane region" description="Helical" evidence="1">
    <location>
        <begin position="332"/>
        <end position="353"/>
    </location>
</feature>
<evidence type="ECO:0000313" key="4">
    <source>
        <dbReference type="Proteomes" id="UP000282460"/>
    </source>
</evidence>
<dbReference type="Proteomes" id="UP000282460">
    <property type="component" value="Unassembled WGS sequence"/>
</dbReference>
<dbReference type="EMBL" id="RCWJ01000004">
    <property type="protein sequence ID" value="RLQ81532.1"/>
    <property type="molecule type" value="Genomic_DNA"/>
</dbReference>
<reference evidence="3 4" key="1">
    <citation type="submission" date="2018-10" db="EMBL/GenBank/DDBJ databases">
        <authorList>
            <person name="Li J."/>
        </authorList>
    </citation>
    <scope>NUCLEOTIDE SEQUENCE [LARGE SCALE GENOMIC DNA]</scope>
    <source>
        <strain evidence="3 4">ZD1-4</strain>
    </source>
</reference>
<feature type="transmembrane region" description="Helical" evidence="1">
    <location>
        <begin position="162"/>
        <end position="179"/>
    </location>
</feature>
<accession>A0A3L7IWB5</accession>
<evidence type="ECO:0008006" key="5">
    <source>
        <dbReference type="Google" id="ProtNLM"/>
    </source>
</evidence>
<feature type="transmembrane region" description="Helical" evidence="1">
    <location>
        <begin position="232"/>
        <end position="255"/>
    </location>
</feature>
<evidence type="ECO:0000313" key="3">
    <source>
        <dbReference type="EMBL" id="RLQ82486.1"/>
    </source>
</evidence>
<keyword evidence="1" id="KW-0472">Membrane</keyword>
<name>A0A3L7IWB5_9MICO</name>
<feature type="transmembrane region" description="Helical" evidence="1">
    <location>
        <begin position="705"/>
        <end position="724"/>
    </location>
</feature>
<keyword evidence="1" id="KW-0812">Transmembrane</keyword>
<keyword evidence="4" id="KW-1185">Reference proteome</keyword>
<feature type="transmembrane region" description="Helical" evidence="1">
    <location>
        <begin position="191"/>
        <end position="220"/>
    </location>
</feature>
<feature type="transmembrane region" description="Helical" evidence="1">
    <location>
        <begin position="359"/>
        <end position="376"/>
    </location>
</feature>
<feature type="transmembrane region" description="Helical" evidence="1">
    <location>
        <begin position="302"/>
        <end position="320"/>
    </location>
</feature>
<dbReference type="AlphaFoldDB" id="A0A3L7IWB5"/>
<evidence type="ECO:0000313" key="2">
    <source>
        <dbReference type="EMBL" id="RLQ81532.1"/>
    </source>
</evidence>
<sequence>MVGQSTQGDDTARPALHAGSWLLATAGLTAVLALLPLMWNRRFYFQDDTENGAFGVWFHLGQSLTSGKIPVLDPSVWSSGNFLAEGQWGTWNPLMMLLGVMTYLGGNAVATMTAIKISFLVLASVGVFLLARSYGARPELAFVGGVAVTLNGFTVYFDSPSWVTGLIVWALIPYFWLMLRRLVLGADLPLWAFLSGYLIVTVGYLQGTFAIGFVLLAVGIDALLRRAWPSAWKVVGVGLALVLVAVTVFLPGVLTGSVTNRAVSVVGNDGMMATDIAGLLSSTLATAFPQVASWWWTGPTATSPMLYIAWFLPVLCFVDWKRAVAGRALIRDVAIVLVLATAYVLLPTVIGPLRYPVRFMPYVALAAILLSVILLSRWPAPRMSKQRLIAALAIIAIGAYLAWAQLPSHLLALLAAFACASVGVFLVWFVLRTNRWRQDGTQWGRVAGVVATIALMTTLIQHHDTPASPLSKNNVPADTSIAKSVLQDLPGDVLVVGDPTQYGGNPAAWRETSMANSWYLSPARVQNRYQLIGFAAYNSALCLQYLGGTCPELLDSLFERRATGLLLVDQLSINSLQILKTSVPASAWESPPPGWRVVSDEGLTAEWTRIEPIPPAGGVVWTSEGTEVETIGISDTEINLRVVAVPSNGGTVAFSRLAWPGYFAENADLTRSPVDGFLLGVDVPGGRVGDTVTITFRPPGWHIEVAAFVLAVMGVAGWAVAVFLRRRNDRIGRSDESDRGVQALDPA</sequence>
<feature type="transmembrane region" description="Helical" evidence="1">
    <location>
        <begin position="103"/>
        <end position="131"/>
    </location>
</feature>
<feature type="transmembrane region" description="Helical" evidence="1">
    <location>
        <begin position="388"/>
        <end position="404"/>
    </location>
</feature>
<organism evidence="3 4">
    <name type="scientific">Mycetocola zhadangensis</name>
    <dbReference type="NCBI Taxonomy" id="1164595"/>
    <lineage>
        <taxon>Bacteria</taxon>
        <taxon>Bacillati</taxon>
        <taxon>Actinomycetota</taxon>
        <taxon>Actinomycetes</taxon>
        <taxon>Micrococcales</taxon>
        <taxon>Microbacteriaceae</taxon>
        <taxon>Mycetocola</taxon>
    </lineage>
</organism>
<gene>
    <name evidence="3" type="ORF">D9V28_10930</name>
    <name evidence="2" type="ORF">D9V28_14420</name>
</gene>
<feature type="transmembrane region" description="Helical" evidence="1">
    <location>
        <begin position="21"/>
        <end position="39"/>
    </location>
</feature>
<feature type="transmembrane region" description="Helical" evidence="1">
    <location>
        <begin position="140"/>
        <end position="156"/>
    </location>
</feature>
<dbReference type="EMBL" id="RCWJ01000003">
    <property type="protein sequence ID" value="RLQ82486.1"/>
    <property type="molecule type" value="Genomic_DNA"/>
</dbReference>
<feature type="transmembrane region" description="Helical" evidence="1">
    <location>
        <begin position="443"/>
        <end position="460"/>
    </location>
</feature>